<evidence type="ECO:0000313" key="1">
    <source>
        <dbReference type="EMBL" id="KAK2191288.1"/>
    </source>
</evidence>
<accession>A0AAD9UIZ5</accession>
<gene>
    <name evidence="1" type="ORF">NP493_56g07001</name>
</gene>
<proteinExistence type="predicted"/>
<sequence length="408" mass="46317">MNQNILYNNGILTIIFDILRQTFDSKLMAQYTGTQGVFKRCFTLLKLMARGNELIQKRTFDRLNMLLSIEGAVPEMADALIEITAFHINTIVQLVAVHTTRAPQLLWLLHAIVKLEDVSMVLKKNQAAVMKSFIHVKLLKEASTPDLVYLNSLVQLLATCAEKYSLYYVEEDELNQQLNTFAQNFQAIYGGANTVRTQLRHPLDEPYTDLDGDTELPLGPEFQEHVNYFIQRKKRQPDYFLSTCLFRQLGISGKVSVASLSEIQKLQQEQMDIKCLQVLRGIVHNEIVKLPPNWKTDVKNNKRKLKAVARVQNALNENDIMGKMLPLLCRNSDTMVREILAFLSVMLFAANANVQSSLRRPAENTDTEVPTTNSNAEESYEAFTIGLSNGKFMVCPLHVSRQSDDDIS</sequence>
<dbReference type="Proteomes" id="UP001209878">
    <property type="component" value="Unassembled WGS sequence"/>
</dbReference>
<comment type="caution">
    <text evidence="1">The sequence shown here is derived from an EMBL/GenBank/DDBJ whole genome shotgun (WGS) entry which is preliminary data.</text>
</comment>
<organism evidence="1 2">
    <name type="scientific">Ridgeia piscesae</name>
    <name type="common">Tubeworm</name>
    <dbReference type="NCBI Taxonomy" id="27915"/>
    <lineage>
        <taxon>Eukaryota</taxon>
        <taxon>Metazoa</taxon>
        <taxon>Spiralia</taxon>
        <taxon>Lophotrochozoa</taxon>
        <taxon>Annelida</taxon>
        <taxon>Polychaeta</taxon>
        <taxon>Sedentaria</taxon>
        <taxon>Canalipalpata</taxon>
        <taxon>Sabellida</taxon>
        <taxon>Siboglinidae</taxon>
        <taxon>Ridgeia</taxon>
    </lineage>
</organism>
<dbReference type="EMBL" id="JAODUO010000055">
    <property type="protein sequence ID" value="KAK2191288.1"/>
    <property type="molecule type" value="Genomic_DNA"/>
</dbReference>
<dbReference type="SUPFAM" id="SSF100909">
    <property type="entry name" value="IP3 receptor type 1 binding core, domain 2"/>
    <property type="match status" value="1"/>
</dbReference>
<protein>
    <submittedName>
        <fullName evidence="1">Uncharacterized protein</fullName>
    </submittedName>
</protein>
<name>A0AAD9UIZ5_RIDPI</name>
<reference evidence="1" key="1">
    <citation type="journal article" date="2023" name="Mol. Biol. Evol.">
        <title>Third-Generation Sequencing Reveals the Adaptive Role of the Epigenome in Three Deep-Sea Polychaetes.</title>
        <authorList>
            <person name="Perez M."/>
            <person name="Aroh O."/>
            <person name="Sun Y."/>
            <person name="Lan Y."/>
            <person name="Juniper S.K."/>
            <person name="Young C.R."/>
            <person name="Angers B."/>
            <person name="Qian P.Y."/>
        </authorList>
    </citation>
    <scope>NUCLEOTIDE SEQUENCE</scope>
    <source>
        <strain evidence="1">R07B-5</strain>
    </source>
</reference>
<keyword evidence="2" id="KW-1185">Reference proteome</keyword>
<dbReference type="InterPro" id="IPR035910">
    <property type="entry name" value="RyR/IP3R_RIH_dom_sf"/>
</dbReference>
<evidence type="ECO:0000313" key="2">
    <source>
        <dbReference type="Proteomes" id="UP001209878"/>
    </source>
</evidence>
<dbReference type="AlphaFoldDB" id="A0AAD9UIZ5"/>